<dbReference type="EMBL" id="BAAAPE010000001">
    <property type="protein sequence ID" value="GAA2064082.1"/>
    <property type="molecule type" value="Genomic_DNA"/>
</dbReference>
<evidence type="ECO:0000256" key="14">
    <source>
        <dbReference type="ARBA" id="ARBA00038000"/>
    </source>
</evidence>
<evidence type="ECO:0000256" key="8">
    <source>
        <dbReference type="ARBA" id="ARBA00022771"/>
    </source>
</evidence>
<dbReference type="Proteomes" id="UP001500016">
    <property type="component" value="Unassembled WGS sequence"/>
</dbReference>
<evidence type="ECO:0000256" key="2">
    <source>
        <dbReference type="ARBA" id="ARBA00022490"/>
    </source>
</evidence>
<dbReference type="InterPro" id="IPR027417">
    <property type="entry name" value="P-loop_NTPase"/>
</dbReference>
<evidence type="ECO:0000256" key="4">
    <source>
        <dbReference type="ARBA" id="ARBA00022737"/>
    </source>
</evidence>
<gene>
    <name evidence="18" type="ORF">GCM10009801_08450</name>
</gene>
<name>A0ABN2VLT1_9ACTN</name>
<dbReference type="PROSITE" id="PS50893">
    <property type="entry name" value="ABC_TRANSPORTER_2"/>
    <property type="match status" value="1"/>
</dbReference>
<comment type="similarity">
    <text evidence="14">Belongs to the ABC transporter superfamily. UvrA family.</text>
</comment>
<evidence type="ECO:0000256" key="13">
    <source>
        <dbReference type="ARBA" id="ARBA00023204"/>
    </source>
</evidence>
<keyword evidence="12" id="KW-0238">DNA-binding</keyword>
<feature type="domain" description="ABC transporter" evidence="17">
    <location>
        <begin position="467"/>
        <end position="783"/>
    </location>
</feature>
<evidence type="ECO:0000256" key="11">
    <source>
        <dbReference type="ARBA" id="ARBA00022881"/>
    </source>
</evidence>
<comment type="caution">
    <text evidence="18">The sequence shown here is derived from an EMBL/GenBank/DDBJ whole genome shotgun (WGS) entry which is preliminary data.</text>
</comment>
<proteinExistence type="inferred from homology"/>
<evidence type="ECO:0000256" key="9">
    <source>
        <dbReference type="ARBA" id="ARBA00022833"/>
    </source>
</evidence>
<dbReference type="SUPFAM" id="SSF52540">
    <property type="entry name" value="P-loop containing nucleoside triphosphate hydrolases"/>
    <property type="match status" value="2"/>
</dbReference>
<keyword evidence="19" id="KW-1185">Reference proteome</keyword>
<dbReference type="PANTHER" id="PTHR43152:SF3">
    <property type="entry name" value="UVRABC SYSTEM PROTEIN A"/>
    <property type="match status" value="1"/>
</dbReference>
<dbReference type="PANTHER" id="PTHR43152">
    <property type="entry name" value="UVRABC SYSTEM PROTEIN A"/>
    <property type="match status" value="1"/>
</dbReference>
<protein>
    <recommendedName>
        <fullName evidence="15">UvrABC system protein A</fullName>
    </recommendedName>
    <alternativeName>
        <fullName evidence="16">Excinuclease ABC subunit A</fullName>
    </alternativeName>
</protein>
<dbReference type="Pfam" id="PF17755">
    <property type="entry name" value="UvrA_DNA-bind"/>
    <property type="match status" value="1"/>
</dbReference>
<keyword evidence="7" id="KW-0228">DNA excision</keyword>
<evidence type="ECO:0000256" key="7">
    <source>
        <dbReference type="ARBA" id="ARBA00022769"/>
    </source>
</evidence>
<dbReference type="InterPro" id="IPR041552">
    <property type="entry name" value="UvrA_DNA-bd"/>
</dbReference>
<dbReference type="SMART" id="SM00382">
    <property type="entry name" value="AAA"/>
    <property type="match status" value="2"/>
</dbReference>
<evidence type="ECO:0000256" key="15">
    <source>
        <dbReference type="ARBA" id="ARBA00039316"/>
    </source>
</evidence>
<keyword evidence="6" id="KW-0227">DNA damage</keyword>
<dbReference type="InterPro" id="IPR003593">
    <property type="entry name" value="AAA+_ATPase"/>
</dbReference>
<evidence type="ECO:0000256" key="10">
    <source>
        <dbReference type="ARBA" id="ARBA00022840"/>
    </source>
</evidence>
<comment type="subcellular location">
    <subcellularLocation>
        <location evidence="1">Cytoplasm</location>
    </subcellularLocation>
</comment>
<evidence type="ECO:0000256" key="5">
    <source>
        <dbReference type="ARBA" id="ARBA00022741"/>
    </source>
</evidence>
<dbReference type="InterPro" id="IPR003439">
    <property type="entry name" value="ABC_transporter-like_ATP-bd"/>
</dbReference>
<accession>A0ABN2VLT1</accession>
<evidence type="ECO:0000256" key="6">
    <source>
        <dbReference type="ARBA" id="ARBA00022763"/>
    </source>
</evidence>
<keyword evidence="3" id="KW-0479">Metal-binding</keyword>
<evidence type="ECO:0000313" key="19">
    <source>
        <dbReference type="Proteomes" id="UP001500016"/>
    </source>
</evidence>
<dbReference type="Gene3D" id="3.40.50.300">
    <property type="entry name" value="P-loop containing nucleotide triphosphate hydrolases"/>
    <property type="match status" value="2"/>
</dbReference>
<evidence type="ECO:0000259" key="17">
    <source>
        <dbReference type="PROSITE" id="PS50893"/>
    </source>
</evidence>
<reference evidence="18 19" key="1">
    <citation type="journal article" date="2019" name="Int. J. Syst. Evol. Microbiol.">
        <title>The Global Catalogue of Microorganisms (GCM) 10K type strain sequencing project: providing services to taxonomists for standard genome sequencing and annotation.</title>
        <authorList>
            <consortium name="The Broad Institute Genomics Platform"/>
            <consortium name="The Broad Institute Genome Sequencing Center for Infectious Disease"/>
            <person name="Wu L."/>
            <person name="Ma J."/>
        </authorList>
    </citation>
    <scope>NUCLEOTIDE SEQUENCE [LARGE SCALE GENOMIC DNA]</scope>
    <source>
        <strain evidence="18 19">JCM 15478</strain>
    </source>
</reference>
<keyword evidence="9" id="KW-0862">Zinc</keyword>
<organism evidence="18 19">
    <name type="scientific">Streptomyces albiaxialis</name>
    <dbReference type="NCBI Taxonomy" id="329523"/>
    <lineage>
        <taxon>Bacteria</taxon>
        <taxon>Bacillati</taxon>
        <taxon>Actinomycetota</taxon>
        <taxon>Actinomycetes</taxon>
        <taxon>Kitasatosporales</taxon>
        <taxon>Streptomycetaceae</taxon>
        <taxon>Streptomyces</taxon>
    </lineage>
</organism>
<keyword evidence="2" id="KW-0963">Cytoplasm</keyword>
<evidence type="ECO:0000313" key="18">
    <source>
        <dbReference type="EMBL" id="GAA2064082.1"/>
    </source>
</evidence>
<keyword evidence="13" id="KW-0234">DNA repair</keyword>
<sequence length="794" mass="85587">MPGEYIVVSGARENNLKGITVRIPVGRMTVVTGVSGSGKSSLVFGTLAVESQRQLNEVYPLFVRNRMPQYERPKFDFMENLAPAIIVDQKPVGGGSRSTVGTMTEVNPVLRVLFSRYGQPAAGLSHVYTFNDPQGMCPDCEGLGRMLQLDLEKLLDEDRSLNEGAIQHPSFAVGTNYWKRYAEISRYGRGEPLDAPAGPLVFDPDKPLRAYTAEERQLLLYGEGFRTRRPHRDGSVAVNDFEGIVPRFTRRFLKPGLESLNDREREQAERVVSEQVCARCGGARLNERALASRLGGPEGPNIAELCALEIGELIRVLEGLVLPDSARPVLAAALTALRRVESVGLGYLTLDRPTRTLSGGEGQRLKTVRHLGSSLTGMTYVFDEPSVGLHARDVDRLTELLLALRDKGNTVLIVEHDRDVIAVADHVIDMGPGAGAHGGDVVFAGTVAELAAGDSGTGRRYRALPPLKSDAEVRTPKGTLPVRNATRHNLRDVTVGIPAGVLTAVTGVAGSGKSTLVSGVFAEAYPEAIVLDQSAVGISPRSTPASYTRIWDPVRRAYAREHGVDPGLFSFNSTGGCPACQGRGVITMDMAFLDPVTTVCEVCEGRRYRAEVLELRVGGLDVAELLELTVEEALTVVENGPLGTDPAIRRGLVPLNDVGLGYLTLGRPLSLLSGGERQRIKLANHLRDGGRNAPHGGGVYVFDEPTTGLHMADIDTLLALLDRLVDGGSTVVVVEHDLDVVKRADWIIDIGPEAGRHGGRIVFAGTPERMAREGDSHTADYLRRSLPEAASGDR</sequence>
<evidence type="ECO:0000256" key="12">
    <source>
        <dbReference type="ARBA" id="ARBA00023125"/>
    </source>
</evidence>
<evidence type="ECO:0000256" key="3">
    <source>
        <dbReference type="ARBA" id="ARBA00022723"/>
    </source>
</evidence>
<keyword evidence="11" id="KW-0267">Excision nuclease</keyword>
<evidence type="ECO:0000256" key="16">
    <source>
        <dbReference type="ARBA" id="ARBA00042156"/>
    </source>
</evidence>
<dbReference type="Gene3D" id="1.10.8.280">
    <property type="entry name" value="ABC transporter ATPase domain-like"/>
    <property type="match status" value="1"/>
</dbReference>
<keyword evidence="5" id="KW-0547">Nucleotide-binding</keyword>
<dbReference type="Gene3D" id="1.20.1580.10">
    <property type="entry name" value="ABC transporter ATPase like domain"/>
    <property type="match status" value="2"/>
</dbReference>
<keyword evidence="10" id="KW-0067">ATP-binding</keyword>
<evidence type="ECO:0000256" key="1">
    <source>
        <dbReference type="ARBA" id="ARBA00004496"/>
    </source>
</evidence>
<keyword evidence="4" id="KW-0677">Repeat</keyword>
<keyword evidence="8" id="KW-0863">Zinc-finger</keyword>